<name>A0A8S3K0J5_9BILA</name>
<gene>
    <name evidence="1" type="ORF">SMN809_LOCUS83902</name>
</gene>
<reference evidence="1" key="1">
    <citation type="submission" date="2021-02" db="EMBL/GenBank/DDBJ databases">
        <authorList>
            <person name="Nowell W R."/>
        </authorList>
    </citation>
    <scope>NUCLEOTIDE SEQUENCE</scope>
</reference>
<dbReference type="AlphaFoldDB" id="A0A8S3K0J5"/>
<evidence type="ECO:0000313" key="1">
    <source>
        <dbReference type="EMBL" id="CAF5224638.1"/>
    </source>
</evidence>
<dbReference type="EMBL" id="CAJOBI010357480">
    <property type="protein sequence ID" value="CAF5224638.1"/>
    <property type="molecule type" value="Genomic_DNA"/>
</dbReference>
<proteinExistence type="predicted"/>
<evidence type="ECO:0000313" key="2">
    <source>
        <dbReference type="Proteomes" id="UP000676336"/>
    </source>
</evidence>
<accession>A0A8S3K0J5</accession>
<protein>
    <submittedName>
        <fullName evidence="1">Uncharacterized protein</fullName>
    </submittedName>
</protein>
<feature type="non-terminal residue" evidence="1">
    <location>
        <position position="1"/>
    </location>
</feature>
<organism evidence="1 2">
    <name type="scientific">Rotaria magnacalcarata</name>
    <dbReference type="NCBI Taxonomy" id="392030"/>
    <lineage>
        <taxon>Eukaryota</taxon>
        <taxon>Metazoa</taxon>
        <taxon>Spiralia</taxon>
        <taxon>Gnathifera</taxon>
        <taxon>Rotifera</taxon>
        <taxon>Eurotatoria</taxon>
        <taxon>Bdelloidea</taxon>
        <taxon>Philodinida</taxon>
        <taxon>Philodinidae</taxon>
        <taxon>Rotaria</taxon>
    </lineage>
</organism>
<sequence>DSCCLGPVVLDFNASLRSDRTVDYAASIGVDLTIQAYEGDTTSDYKSLLCVLVGEKTSTDEGSRTIWPAFTLMLSYIFDYWRKEWNT</sequence>
<comment type="caution">
    <text evidence="1">The sequence shown here is derived from an EMBL/GenBank/DDBJ whole genome shotgun (WGS) entry which is preliminary data.</text>
</comment>
<dbReference type="Proteomes" id="UP000676336">
    <property type="component" value="Unassembled WGS sequence"/>
</dbReference>